<sequence length="263" mass="29218">CLKIIPPSEKKKRKNLLHGLALVERRQLTAMKGRSITLEAGTAELRRDSHVVWLFGSPEPTTVMAALFDGRSSTDYSDRFGDRLQLDTRTVSLTLSNLSTGDTGIYQLKLLKGDLPVATFTLSVYGEYCSPANLFISKNMKMEEVEMLRFFSRPCVQTSDDITVECDPVLNQTSSPHLNTTLSLPLDIEEQDSDTYSCVSSNPVSTQTHSTPSTPPLEKWVFPSLCSFLLSLLLAGVYGKRHETRRKATTACAGKCELYVQEV</sequence>
<reference evidence="3" key="3">
    <citation type="submission" date="2025-09" db="UniProtKB">
        <authorList>
            <consortium name="Ensembl"/>
        </authorList>
    </citation>
    <scope>IDENTIFICATION</scope>
</reference>
<dbReference type="InterPro" id="IPR003599">
    <property type="entry name" value="Ig_sub"/>
</dbReference>
<dbReference type="Gene3D" id="2.60.40.10">
    <property type="entry name" value="Immunoglobulins"/>
    <property type="match status" value="1"/>
</dbReference>
<keyword evidence="1" id="KW-1133">Transmembrane helix</keyword>
<evidence type="ECO:0000313" key="4">
    <source>
        <dbReference type="Proteomes" id="UP000694397"/>
    </source>
</evidence>
<dbReference type="Ensembl" id="ENSSFOT00015015656.2">
    <property type="protein sequence ID" value="ENSSFOP00015015474.2"/>
    <property type="gene ID" value="ENSSFOG00015009984.2"/>
</dbReference>
<evidence type="ECO:0000313" key="3">
    <source>
        <dbReference type="Ensembl" id="ENSSFOP00015015474.2"/>
    </source>
</evidence>
<keyword evidence="1" id="KW-0812">Transmembrane</keyword>
<dbReference type="SUPFAM" id="SSF48726">
    <property type="entry name" value="Immunoglobulin"/>
    <property type="match status" value="1"/>
</dbReference>
<dbReference type="InterPro" id="IPR036179">
    <property type="entry name" value="Ig-like_dom_sf"/>
</dbReference>
<keyword evidence="4" id="KW-1185">Reference proteome</keyword>
<proteinExistence type="predicted"/>
<name>A0A8C9RFM9_SCLFO</name>
<dbReference type="Proteomes" id="UP000694397">
    <property type="component" value="Chromosome 16"/>
</dbReference>
<protein>
    <recommendedName>
        <fullName evidence="2">Immunoglobulin domain-containing protein</fullName>
    </recommendedName>
</protein>
<reference evidence="3 4" key="1">
    <citation type="submission" date="2019-04" db="EMBL/GenBank/DDBJ databases">
        <authorList>
            <consortium name="Wellcome Sanger Institute Data Sharing"/>
        </authorList>
    </citation>
    <scope>NUCLEOTIDE SEQUENCE [LARGE SCALE GENOMIC DNA]</scope>
</reference>
<feature type="transmembrane region" description="Helical" evidence="1">
    <location>
        <begin position="220"/>
        <end position="238"/>
    </location>
</feature>
<dbReference type="AlphaFoldDB" id="A0A8C9RFM9"/>
<dbReference type="PANTHER" id="PTHR21063:SF4">
    <property type="entry name" value="CD48 ANTIGEN-RELATED"/>
    <property type="match status" value="1"/>
</dbReference>
<accession>A0A8C9RFM9</accession>
<dbReference type="GeneTree" id="ENSGT00980000198730"/>
<dbReference type="SMART" id="SM00409">
    <property type="entry name" value="IG"/>
    <property type="match status" value="1"/>
</dbReference>
<organism evidence="3 4">
    <name type="scientific">Scleropages formosus</name>
    <name type="common">Asian bonytongue</name>
    <name type="synonym">Osteoglossum formosum</name>
    <dbReference type="NCBI Taxonomy" id="113540"/>
    <lineage>
        <taxon>Eukaryota</taxon>
        <taxon>Metazoa</taxon>
        <taxon>Chordata</taxon>
        <taxon>Craniata</taxon>
        <taxon>Vertebrata</taxon>
        <taxon>Euteleostomi</taxon>
        <taxon>Actinopterygii</taxon>
        <taxon>Neopterygii</taxon>
        <taxon>Teleostei</taxon>
        <taxon>Osteoglossocephala</taxon>
        <taxon>Osteoglossomorpha</taxon>
        <taxon>Osteoglossiformes</taxon>
        <taxon>Osteoglossidae</taxon>
        <taxon>Scleropages</taxon>
    </lineage>
</organism>
<dbReference type="InterPro" id="IPR013783">
    <property type="entry name" value="Ig-like_fold"/>
</dbReference>
<dbReference type="PANTHER" id="PTHR21063">
    <property type="entry name" value="LFA-3"/>
    <property type="match status" value="1"/>
</dbReference>
<keyword evidence="1" id="KW-0472">Membrane</keyword>
<reference evidence="3" key="2">
    <citation type="submission" date="2025-08" db="UniProtKB">
        <authorList>
            <consortium name="Ensembl"/>
        </authorList>
    </citation>
    <scope>IDENTIFICATION</scope>
</reference>
<evidence type="ECO:0000259" key="2">
    <source>
        <dbReference type="SMART" id="SM00409"/>
    </source>
</evidence>
<feature type="domain" description="Immunoglobulin" evidence="2">
    <location>
        <begin position="25"/>
        <end position="125"/>
    </location>
</feature>
<evidence type="ECO:0000256" key="1">
    <source>
        <dbReference type="SAM" id="Phobius"/>
    </source>
</evidence>